<dbReference type="PROSITE" id="PS50109">
    <property type="entry name" value="HIS_KIN"/>
    <property type="match status" value="1"/>
</dbReference>
<dbReference type="InterPro" id="IPR003661">
    <property type="entry name" value="HisK_dim/P_dom"/>
</dbReference>
<dbReference type="GO" id="GO:0003700">
    <property type="term" value="F:DNA-binding transcription factor activity"/>
    <property type="evidence" value="ECO:0007669"/>
    <property type="project" value="InterPro"/>
</dbReference>
<dbReference type="SUPFAM" id="SSF47384">
    <property type="entry name" value="Homodimeric domain of signal transducing histidine kinase"/>
    <property type="match status" value="1"/>
</dbReference>
<dbReference type="Pfam" id="PF12833">
    <property type="entry name" value="HTH_18"/>
    <property type="match status" value="1"/>
</dbReference>
<reference evidence="12" key="2">
    <citation type="submission" date="2023-04" db="EMBL/GenBank/DDBJ databases">
        <title>'Rhodoalgimonas zhirmunskyi' gen. nov., isolated from a red alga.</title>
        <authorList>
            <person name="Nedashkovskaya O.I."/>
            <person name="Otstavnykh N.Y."/>
            <person name="Bystritskaya E.P."/>
            <person name="Balabanova L.A."/>
            <person name="Isaeva M.P."/>
        </authorList>
    </citation>
    <scope>NUCLEOTIDE SEQUENCE</scope>
    <source>
        <strain evidence="12">10Alg 79</strain>
    </source>
</reference>
<dbReference type="InterPro" id="IPR005467">
    <property type="entry name" value="His_kinase_dom"/>
</dbReference>
<organism evidence="12 13">
    <name type="scientific">Rhodalgimonas zhirmunskyi</name>
    <dbReference type="NCBI Taxonomy" id="2964767"/>
    <lineage>
        <taxon>Bacteria</taxon>
        <taxon>Pseudomonadati</taxon>
        <taxon>Pseudomonadota</taxon>
        <taxon>Alphaproteobacteria</taxon>
        <taxon>Rhodobacterales</taxon>
        <taxon>Roseobacteraceae</taxon>
        <taxon>Rhodalgimonas</taxon>
    </lineage>
</organism>
<dbReference type="PANTHER" id="PTHR43547:SF2">
    <property type="entry name" value="HYBRID SIGNAL TRANSDUCTION HISTIDINE KINASE C"/>
    <property type="match status" value="1"/>
</dbReference>
<dbReference type="SUPFAM" id="SSF101898">
    <property type="entry name" value="NHL repeat"/>
    <property type="match status" value="1"/>
</dbReference>
<dbReference type="GO" id="GO:0000155">
    <property type="term" value="F:phosphorelay sensor kinase activity"/>
    <property type="evidence" value="ECO:0007669"/>
    <property type="project" value="InterPro"/>
</dbReference>
<dbReference type="Gene3D" id="1.10.10.60">
    <property type="entry name" value="Homeodomain-like"/>
    <property type="match status" value="1"/>
</dbReference>
<dbReference type="InterPro" id="IPR013783">
    <property type="entry name" value="Ig-like_fold"/>
</dbReference>
<evidence type="ECO:0000259" key="9">
    <source>
        <dbReference type="PROSITE" id="PS01124"/>
    </source>
</evidence>
<feature type="chain" id="PRO_5042494751" description="histidine kinase" evidence="8">
    <location>
        <begin position="28"/>
        <end position="1295"/>
    </location>
</feature>
<dbReference type="Pfam" id="PF00512">
    <property type="entry name" value="HisKA"/>
    <property type="match status" value="1"/>
</dbReference>
<dbReference type="InterPro" id="IPR009057">
    <property type="entry name" value="Homeodomain-like_sf"/>
</dbReference>
<dbReference type="CDD" id="cd17574">
    <property type="entry name" value="REC_OmpR"/>
    <property type="match status" value="1"/>
</dbReference>
<dbReference type="InterPro" id="IPR011110">
    <property type="entry name" value="Reg_prop"/>
</dbReference>
<evidence type="ECO:0000256" key="7">
    <source>
        <dbReference type="PROSITE-ProRule" id="PRU00169"/>
    </source>
</evidence>
<dbReference type="InterPro" id="IPR036890">
    <property type="entry name" value="HATPase_C_sf"/>
</dbReference>
<feature type="modified residue" description="4-aspartylphosphate" evidence="7">
    <location>
        <position position="1091"/>
    </location>
</feature>
<dbReference type="PROSITE" id="PS00041">
    <property type="entry name" value="HTH_ARAC_FAMILY_1"/>
    <property type="match status" value="1"/>
</dbReference>
<dbReference type="PROSITE" id="PS50110">
    <property type="entry name" value="RESPONSE_REGULATORY"/>
    <property type="match status" value="1"/>
</dbReference>
<keyword evidence="3 7" id="KW-0597">Phosphoprotein</keyword>
<dbReference type="Pfam" id="PF02518">
    <property type="entry name" value="HATPase_c"/>
    <property type="match status" value="1"/>
</dbReference>
<comment type="caution">
    <text evidence="12">The sequence shown here is derived from an EMBL/GenBank/DDBJ whole genome shotgun (WGS) entry which is preliminary data.</text>
</comment>
<keyword evidence="6" id="KW-0804">Transcription</keyword>
<dbReference type="PROSITE" id="PS01124">
    <property type="entry name" value="HTH_ARAC_FAMILY_2"/>
    <property type="match status" value="1"/>
</dbReference>
<keyword evidence="5" id="KW-0238">DNA-binding</keyword>
<dbReference type="Pfam" id="PF07494">
    <property type="entry name" value="Reg_prop"/>
    <property type="match status" value="5"/>
</dbReference>
<accession>A0AAJ1X459</accession>
<dbReference type="SMART" id="SM00387">
    <property type="entry name" value="HATPase_c"/>
    <property type="match status" value="1"/>
</dbReference>
<feature type="signal peptide" evidence="8">
    <location>
        <begin position="1"/>
        <end position="27"/>
    </location>
</feature>
<dbReference type="PANTHER" id="PTHR43547">
    <property type="entry name" value="TWO-COMPONENT HISTIDINE KINASE"/>
    <property type="match status" value="1"/>
</dbReference>
<dbReference type="PRINTS" id="PR00032">
    <property type="entry name" value="HTHARAC"/>
</dbReference>
<dbReference type="InterPro" id="IPR003594">
    <property type="entry name" value="HATPase_dom"/>
</dbReference>
<evidence type="ECO:0000256" key="5">
    <source>
        <dbReference type="ARBA" id="ARBA00023125"/>
    </source>
</evidence>
<feature type="domain" description="Response regulatory" evidence="11">
    <location>
        <begin position="1043"/>
        <end position="1158"/>
    </location>
</feature>
<dbReference type="InterPro" id="IPR018062">
    <property type="entry name" value="HTH_AraC-typ_CS"/>
</dbReference>
<dbReference type="Gene3D" id="2.130.10.10">
    <property type="entry name" value="YVTN repeat-like/Quinoprotein amine dehydrogenase"/>
    <property type="match status" value="4"/>
</dbReference>
<protein>
    <recommendedName>
        <fullName evidence="2">histidine kinase</fullName>
        <ecNumber evidence="2">2.7.13.3</ecNumber>
    </recommendedName>
</protein>
<dbReference type="SUPFAM" id="SSF63829">
    <property type="entry name" value="Calcium-dependent phosphotriesterase"/>
    <property type="match status" value="1"/>
</dbReference>
<keyword evidence="8" id="KW-0732">Signal</keyword>
<dbReference type="Pfam" id="PF00072">
    <property type="entry name" value="Response_reg"/>
    <property type="match status" value="1"/>
</dbReference>
<dbReference type="EMBL" id="JANFFA010000002">
    <property type="protein sequence ID" value="MDQ2093953.1"/>
    <property type="molecule type" value="Genomic_DNA"/>
</dbReference>
<feature type="domain" description="Histidine kinase" evidence="10">
    <location>
        <begin position="823"/>
        <end position="1027"/>
    </location>
</feature>
<dbReference type="SUPFAM" id="SSF46689">
    <property type="entry name" value="Homeodomain-like"/>
    <property type="match status" value="1"/>
</dbReference>
<dbReference type="SUPFAM" id="SSF55874">
    <property type="entry name" value="ATPase domain of HSP90 chaperone/DNA topoisomerase II/histidine kinase"/>
    <property type="match status" value="1"/>
</dbReference>
<evidence type="ECO:0000256" key="1">
    <source>
        <dbReference type="ARBA" id="ARBA00000085"/>
    </source>
</evidence>
<dbReference type="SMART" id="SM00342">
    <property type="entry name" value="HTH_ARAC"/>
    <property type="match status" value="1"/>
</dbReference>
<keyword evidence="4" id="KW-0805">Transcription regulation</keyword>
<dbReference type="SUPFAM" id="SSF52172">
    <property type="entry name" value="CheY-like"/>
    <property type="match status" value="1"/>
</dbReference>
<dbReference type="Gene3D" id="3.40.50.2300">
    <property type="match status" value="1"/>
</dbReference>
<gene>
    <name evidence="12" type="ORF">NOI20_07510</name>
</gene>
<dbReference type="InterPro" id="IPR015943">
    <property type="entry name" value="WD40/YVTN_repeat-like_dom_sf"/>
</dbReference>
<dbReference type="SMART" id="SM00448">
    <property type="entry name" value="REC"/>
    <property type="match status" value="1"/>
</dbReference>
<dbReference type="Gene3D" id="2.60.40.10">
    <property type="entry name" value="Immunoglobulins"/>
    <property type="match status" value="1"/>
</dbReference>
<name>A0AAJ1X459_9RHOB</name>
<evidence type="ECO:0000313" key="13">
    <source>
        <dbReference type="Proteomes" id="UP001227162"/>
    </source>
</evidence>
<dbReference type="InterPro" id="IPR018060">
    <property type="entry name" value="HTH_AraC"/>
</dbReference>
<feature type="domain" description="HTH araC/xylS-type" evidence="9">
    <location>
        <begin position="1188"/>
        <end position="1290"/>
    </location>
</feature>
<dbReference type="InterPro" id="IPR036097">
    <property type="entry name" value="HisK_dim/P_sf"/>
</dbReference>
<evidence type="ECO:0000313" key="12">
    <source>
        <dbReference type="EMBL" id="MDQ2093953.1"/>
    </source>
</evidence>
<evidence type="ECO:0000259" key="11">
    <source>
        <dbReference type="PROSITE" id="PS50110"/>
    </source>
</evidence>
<reference evidence="12" key="1">
    <citation type="submission" date="2022-07" db="EMBL/GenBank/DDBJ databases">
        <authorList>
            <person name="Otstavnykh N."/>
            <person name="Isaeva M."/>
            <person name="Bystritskaya E."/>
        </authorList>
    </citation>
    <scope>NUCLEOTIDE SEQUENCE</scope>
    <source>
        <strain evidence="12">10Alg 79</strain>
    </source>
</reference>
<dbReference type="CDD" id="cd00082">
    <property type="entry name" value="HisKA"/>
    <property type="match status" value="1"/>
</dbReference>
<dbReference type="Gene3D" id="3.30.565.10">
    <property type="entry name" value="Histidine kinase-like ATPase, C-terminal domain"/>
    <property type="match status" value="1"/>
</dbReference>
<dbReference type="Proteomes" id="UP001227162">
    <property type="component" value="Unassembled WGS sequence"/>
</dbReference>
<evidence type="ECO:0000256" key="8">
    <source>
        <dbReference type="SAM" id="SignalP"/>
    </source>
</evidence>
<dbReference type="SMART" id="SM00388">
    <property type="entry name" value="HisKA"/>
    <property type="match status" value="1"/>
</dbReference>
<keyword evidence="13" id="KW-1185">Reference proteome</keyword>
<evidence type="ECO:0000256" key="3">
    <source>
        <dbReference type="ARBA" id="ARBA00022553"/>
    </source>
</evidence>
<dbReference type="EC" id="2.7.13.3" evidence="2"/>
<dbReference type="Gene3D" id="1.10.287.130">
    <property type="match status" value="1"/>
</dbReference>
<comment type="catalytic activity">
    <reaction evidence="1">
        <text>ATP + protein L-histidine = ADP + protein N-phospho-L-histidine.</text>
        <dbReference type="EC" id="2.7.13.3"/>
    </reaction>
</comment>
<evidence type="ECO:0000256" key="4">
    <source>
        <dbReference type="ARBA" id="ARBA00023015"/>
    </source>
</evidence>
<dbReference type="InterPro" id="IPR011006">
    <property type="entry name" value="CheY-like_superfamily"/>
</dbReference>
<evidence type="ECO:0000259" key="10">
    <source>
        <dbReference type="PROSITE" id="PS50109"/>
    </source>
</evidence>
<sequence length="1295" mass="141789">MSFLFFRYRLFTVVLFFLAISATPSLSETPKFTQQTTIDHGLSQSTVSSIYQGRNGRLWFATGDGVSIFNGETFEYIYRSKTPGRGIQSNYISQIKEGPNGNIWVATQGGGVSVLSQSGEFLWGYKSSSSDALINDVYDFAWGHDGDTWVATSGGTIRLAPLAIVDGPLIRAFPQPVSNISARTIELLSSGELLIGTRTQGLLLFDPADEERVSFTSENSALSGSRIMDLFQDSFGNVWVGTEDGGLNHFDVETAIFSQPLDLPDSDIESIAQGPDGRLWFGSWSNGVFVYDPESGELENYRARSGQSQRLSSNSVISMHPGRTGYMWLGTYDGGVNRVGLYPDPFATYFADPTGKTGPETGVIWSFAEGVEGDLWIGSKGGLSRFWPTQQRFEPVDLGEGSKDVRAILQQDEALLLAVRRRGLLSYDWQTGELNDVEGTEGINLFDGVYIRLLLRDREQNIWVGTHSGVYRLTPQLEIDLHLDADTTAEVLPHNRVRSLYEDPEGLIWIGTSGGLSRFDPETQTLKNFSGPAFFDDNDVRAVWRHPSGELYVGTQAGFSILDGEMNLLRQVQRKDGMPNETLYSLLPDVSGNLWIMTNNGLVRYSSQDQALDVFRTRDGLQGAEFNFNAYAALSDGRIAVGGINGFSIFDPLALSLNTSSPIVSLRSNLGDQNPVAPSSIYFDATVSHFSEPSQNVLRWKLEPVDAQWRQASGASHSLVRENLPAGDYTLVYEGISAAGVTSDLERIEFTVVSPVHRRWYAFLAYACLIMGLLYCGIRWRTGRLERQNLALEALVSEKTAELSAANADLATAYAEKSKFYARAAHEIRTPVSLIKAPLQSIAESQTLTDKNRSLIALVNRAVNRLTRLTDEMAEVAENGHEVAITASSIDVPSFVEPVLGLYQESAEANGLTFDAEVSFDGAASLDTEAFELILHNLLSNAVKHASRGGEIKATISASDNAVKVNVANAGEFPENTVEALQEARSGTLPQRGAEIVAAMVQRINGHIQVERQPAKVVVEIPAHVGSAPSEPSDAPPANQSTSILIIEDDRELREYLSSALEEFGAIHSVASASAARRAIKKQVFHLVLCDVMLPDGNGFDLIQETKENPDTSNIPAIFLTALSDVASQKKGLEAWGDDYLTKPFDLDELKSKVRIRLRNIEAVRAHVRGQVATVPQEAPVSLAPADERLVTCIEEAIAGGLSEINFSIDGVAKHCAISKRGLQRKLDALYGLTFSDLLGQRRMEQASKLLRSGMSVKQVCNACGYSHSSSFSRRFKQHFGQLPSEYREAFQGSS</sequence>
<dbReference type="InterPro" id="IPR020449">
    <property type="entry name" value="Tscrpt_reg_AraC-type_HTH"/>
</dbReference>
<dbReference type="GO" id="GO:0043565">
    <property type="term" value="F:sequence-specific DNA binding"/>
    <property type="evidence" value="ECO:0007669"/>
    <property type="project" value="InterPro"/>
</dbReference>
<proteinExistence type="predicted"/>
<evidence type="ECO:0000256" key="2">
    <source>
        <dbReference type="ARBA" id="ARBA00012438"/>
    </source>
</evidence>
<dbReference type="InterPro" id="IPR001789">
    <property type="entry name" value="Sig_transdc_resp-reg_receiver"/>
</dbReference>
<evidence type="ECO:0000256" key="6">
    <source>
        <dbReference type="ARBA" id="ARBA00023163"/>
    </source>
</evidence>